<protein>
    <submittedName>
        <fullName evidence="2">Nucleoside-diphosphate-sugar epimerase</fullName>
    </submittedName>
</protein>
<accession>A0A031JVC5</accession>
<proteinExistence type="predicted"/>
<dbReference type="PANTHER" id="PTHR12126">
    <property type="entry name" value="NADH-UBIQUINONE OXIDOREDUCTASE 39 KDA SUBUNIT-RELATED"/>
    <property type="match status" value="1"/>
</dbReference>
<reference evidence="2 3" key="1">
    <citation type="submission" date="2014-03" db="EMBL/GenBank/DDBJ databases">
        <title>Whole genome sequence of Novosphingobium resinovorum KF1.</title>
        <authorList>
            <person name="Gan H.M."/>
            <person name="Gan H.Y."/>
            <person name="Chew T.H."/>
            <person name="Savka M.A."/>
        </authorList>
    </citation>
    <scope>NUCLEOTIDE SEQUENCE [LARGE SCALE GENOMIC DNA]</scope>
    <source>
        <strain evidence="2 3">KF1</strain>
    </source>
</reference>
<evidence type="ECO:0000313" key="3">
    <source>
        <dbReference type="Proteomes" id="UP000024329"/>
    </source>
</evidence>
<dbReference type="SUPFAM" id="SSF51735">
    <property type="entry name" value="NAD(P)-binding Rossmann-fold domains"/>
    <property type="match status" value="1"/>
</dbReference>
<dbReference type="RefSeq" id="WP_008830187.1">
    <property type="nucleotide sequence ID" value="NZ_CP128492.1"/>
</dbReference>
<dbReference type="STRING" id="158500.BES08_09665"/>
<gene>
    <name evidence="2" type="ORF">BV97_03392</name>
</gene>
<name>A0A031JVC5_9SPHN</name>
<feature type="domain" description="NAD(P)-binding" evidence="1">
    <location>
        <begin position="17"/>
        <end position="195"/>
    </location>
</feature>
<dbReference type="InterPro" id="IPR036291">
    <property type="entry name" value="NAD(P)-bd_dom_sf"/>
</dbReference>
<comment type="caution">
    <text evidence="2">The sequence shown here is derived from an EMBL/GenBank/DDBJ whole genome shotgun (WGS) entry which is preliminary data.</text>
</comment>
<dbReference type="EMBL" id="JFYZ01000017">
    <property type="protein sequence ID" value="EZP80307.1"/>
    <property type="molecule type" value="Genomic_DNA"/>
</dbReference>
<evidence type="ECO:0000313" key="2">
    <source>
        <dbReference type="EMBL" id="EZP80307.1"/>
    </source>
</evidence>
<dbReference type="eggNOG" id="COG0702">
    <property type="taxonomic scope" value="Bacteria"/>
</dbReference>
<sequence length="312" mass="34167">MNRRRNLIDRPVIALTGATGFVGQAVLEAAIEAGFAVRALTRRGQPEREHVDWIGGELGNPASLVELVRGAEAVIHVAGVVNAPDAAGFEAGNVTGTLNLIEATVGEGVRRFVHVSSLSAREPDLSAYGASKARAEKIVMASPLDWTIVRPPAIYGPRDKEMFELFRVARWGFIPMPKQGRASMIHVDDLARLLVALEPGGLSVTGKVFEPDDGKPQGWEHFELGLAIGWALGKRPRVIGLSPAMLHRAARIDNFLRGPRAKMTLDRAAYISHPDWVVSPEAAPPGKLWRPRIETREGLKATAQWYREHKWL</sequence>
<dbReference type="Proteomes" id="UP000024329">
    <property type="component" value="Unassembled WGS sequence"/>
</dbReference>
<dbReference type="PANTHER" id="PTHR12126:SF11">
    <property type="entry name" value="NADH DEHYDROGENASE [UBIQUINONE] 1 ALPHA SUBCOMPLEX SUBUNIT 9, MITOCHONDRIAL"/>
    <property type="match status" value="1"/>
</dbReference>
<dbReference type="PATRIC" id="fig|158500.4.peg.3461"/>
<organism evidence="2 3">
    <name type="scientific">Novosphingobium resinovorum</name>
    <dbReference type="NCBI Taxonomy" id="158500"/>
    <lineage>
        <taxon>Bacteria</taxon>
        <taxon>Pseudomonadati</taxon>
        <taxon>Pseudomonadota</taxon>
        <taxon>Alphaproteobacteria</taxon>
        <taxon>Sphingomonadales</taxon>
        <taxon>Sphingomonadaceae</taxon>
        <taxon>Novosphingobium</taxon>
    </lineage>
</organism>
<dbReference type="Gene3D" id="3.40.50.720">
    <property type="entry name" value="NAD(P)-binding Rossmann-like Domain"/>
    <property type="match status" value="1"/>
</dbReference>
<dbReference type="InterPro" id="IPR016040">
    <property type="entry name" value="NAD(P)-bd_dom"/>
</dbReference>
<dbReference type="InterPro" id="IPR051207">
    <property type="entry name" value="ComplexI_NDUFA9_subunit"/>
</dbReference>
<dbReference type="Pfam" id="PF13460">
    <property type="entry name" value="NAD_binding_10"/>
    <property type="match status" value="1"/>
</dbReference>
<dbReference type="AlphaFoldDB" id="A0A031JVC5"/>
<dbReference type="GO" id="GO:0044877">
    <property type="term" value="F:protein-containing complex binding"/>
    <property type="evidence" value="ECO:0007669"/>
    <property type="project" value="TreeGrafter"/>
</dbReference>
<evidence type="ECO:0000259" key="1">
    <source>
        <dbReference type="Pfam" id="PF13460"/>
    </source>
</evidence>